<protein>
    <submittedName>
        <fullName evidence="3">Acetyl-coenzyme A synthetase</fullName>
    </submittedName>
</protein>
<dbReference type="Pfam" id="PF13193">
    <property type="entry name" value="AMP-binding_C"/>
    <property type="match status" value="1"/>
</dbReference>
<dbReference type="PANTHER" id="PTHR42814:SF3">
    <property type="entry name" value="BETA-N-ACETYLHEXOSAMINIDASE"/>
    <property type="match status" value="1"/>
</dbReference>
<dbReference type="InterPro" id="IPR042099">
    <property type="entry name" value="ANL_N_sf"/>
</dbReference>
<dbReference type="InterPro" id="IPR000873">
    <property type="entry name" value="AMP-dep_synth/lig_dom"/>
</dbReference>
<proteinExistence type="predicted"/>
<dbReference type="AlphaFoldDB" id="A0AAV4EZT3"/>
<gene>
    <name evidence="3" type="ORF">ElyMa_005553900</name>
</gene>
<evidence type="ECO:0000313" key="3">
    <source>
        <dbReference type="EMBL" id="GFR66249.1"/>
    </source>
</evidence>
<dbReference type="PANTHER" id="PTHR42814">
    <property type="entry name" value="AMP-BINDING DOMAIN-CONTAINING PROTEIN"/>
    <property type="match status" value="1"/>
</dbReference>
<comment type="caution">
    <text evidence="3">The sequence shown here is derived from an EMBL/GenBank/DDBJ whole genome shotgun (WGS) entry which is preliminary data.</text>
</comment>
<dbReference type="EMBL" id="BMAT01011075">
    <property type="protein sequence ID" value="GFR66249.1"/>
    <property type="molecule type" value="Genomic_DNA"/>
</dbReference>
<accession>A0AAV4EZT3</accession>
<dbReference type="InterPro" id="IPR045851">
    <property type="entry name" value="AMP-bd_C_sf"/>
</dbReference>
<reference evidence="3 4" key="1">
    <citation type="journal article" date="2021" name="Elife">
        <title>Chloroplast acquisition without the gene transfer in kleptoplastic sea slugs, Plakobranchus ocellatus.</title>
        <authorList>
            <person name="Maeda T."/>
            <person name="Takahashi S."/>
            <person name="Yoshida T."/>
            <person name="Shimamura S."/>
            <person name="Takaki Y."/>
            <person name="Nagai Y."/>
            <person name="Toyoda A."/>
            <person name="Suzuki Y."/>
            <person name="Arimoto A."/>
            <person name="Ishii H."/>
            <person name="Satoh N."/>
            <person name="Nishiyama T."/>
            <person name="Hasebe M."/>
            <person name="Maruyama T."/>
            <person name="Minagawa J."/>
            <person name="Obokata J."/>
            <person name="Shigenobu S."/>
        </authorList>
    </citation>
    <scope>NUCLEOTIDE SEQUENCE [LARGE SCALE GENOMIC DNA]</scope>
</reference>
<dbReference type="Proteomes" id="UP000762676">
    <property type="component" value="Unassembled WGS sequence"/>
</dbReference>
<dbReference type="SUPFAM" id="SSF56801">
    <property type="entry name" value="Acetyl-CoA synthetase-like"/>
    <property type="match status" value="1"/>
</dbReference>
<evidence type="ECO:0000259" key="1">
    <source>
        <dbReference type="Pfam" id="PF00501"/>
    </source>
</evidence>
<dbReference type="Pfam" id="PF00501">
    <property type="entry name" value="AMP-binding"/>
    <property type="match status" value="1"/>
</dbReference>
<keyword evidence="4" id="KW-1185">Reference proteome</keyword>
<feature type="domain" description="AMP-binding enzyme C-terminal" evidence="2">
    <location>
        <begin position="449"/>
        <end position="532"/>
    </location>
</feature>
<dbReference type="Gene3D" id="3.30.300.30">
    <property type="match status" value="1"/>
</dbReference>
<dbReference type="CDD" id="cd04433">
    <property type="entry name" value="AFD_class_I"/>
    <property type="match status" value="1"/>
</dbReference>
<sequence length="552" mass="60519">MPAKSLVAEILRYEAEIPDKPAFIFLGNKGRRTVLSYSEVSCLSQKFAARLRALGVTRGDVVCNILPTSPERLITHLGTIMAGAVSMNGQICRSDGSDFVTSLNDGQAKAIIYDPNNTSGAYETLKQRANHCGQTENRFAGLETPWLQKMIPCVLKSHKTTGKCLMEELEDAPDKLCEDNGPDSVCVLVCTSGSTGRFKLFPYTSQYIMDGSLEVCRAGDIHRMSVLFNDKPLGWIGGLPSFELAVGCTRVTVDETVPRGKDYLRYVAEALRQEKCTAMITIPSFLESLVKESTTDNHKDAYLMRSVLIFGAPVAQKVQKCIGTVTKSLTIIYGSTETYALSAITLTSSHGEYTDFLCGRPLEGSELRIVDSNMEDVPAGCIGDILLRKPGPCLRYINNDKANKQTFLPGGWISLGDRGFLDEAGQIFVLGRGSQAINRGDDIIYPGQLEAPLLQCPGLAEVLVVGVPDEALMEEVCGLLVRSPEAGDEINEEYVRRFCRENLFVIPENAEFDPMPKYFRFVDAIPKLKTGKADVAAARQLAIRLINNPEGR</sequence>
<name>A0AAV4EZT3_9GAST</name>
<feature type="domain" description="AMP-dependent synthetase/ligase" evidence="1">
    <location>
        <begin position="17"/>
        <end position="396"/>
    </location>
</feature>
<organism evidence="3 4">
    <name type="scientific">Elysia marginata</name>
    <dbReference type="NCBI Taxonomy" id="1093978"/>
    <lineage>
        <taxon>Eukaryota</taxon>
        <taxon>Metazoa</taxon>
        <taxon>Spiralia</taxon>
        <taxon>Lophotrochozoa</taxon>
        <taxon>Mollusca</taxon>
        <taxon>Gastropoda</taxon>
        <taxon>Heterobranchia</taxon>
        <taxon>Euthyneura</taxon>
        <taxon>Panpulmonata</taxon>
        <taxon>Sacoglossa</taxon>
        <taxon>Placobranchoidea</taxon>
        <taxon>Plakobranchidae</taxon>
        <taxon>Elysia</taxon>
    </lineage>
</organism>
<evidence type="ECO:0000313" key="4">
    <source>
        <dbReference type="Proteomes" id="UP000762676"/>
    </source>
</evidence>
<dbReference type="InterPro" id="IPR025110">
    <property type="entry name" value="AMP-bd_C"/>
</dbReference>
<evidence type="ECO:0000259" key="2">
    <source>
        <dbReference type="Pfam" id="PF13193"/>
    </source>
</evidence>
<dbReference type="Gene3D" id="3.40.50.12780">
    <property type="entry name" value="N-terminal domain of ligase-like"/>
    <property type="match status" value="1"/>
</dbReference>